<keyword evidence="1" id="KW-0808">Transferase</keyword>
<dbReference type="EMBL" id="MRBO01000486">
    <property type="protein sequence ID" value="KAB2583939.1"/>
    <property type="molecule type" value="Genomic_DNA"/>
</dbReference>
<dbReference type="InterPro" id="IPR036873">
    <property type="entry name" value="Rhodanese-like_dom_sf"/>
</dbReference>
<dbReference type="Proteomes" id="UP000325576">
    <property type="component" value="Unassembled WGS sequence"/>
</dbReference>
<proteinExistence type="predicted"/>
<dbReference type="GeneID" id="57487887"/>
<dbReference type="Pfam" id="PF00581">
    <property type="entry name" value="Rhodanese"/>
    <property type="match status" value="1"/>
</dbReference>
<dbReference type="SUPFAM" id="SSF52821">
    <property type="entry name" value="Rhodanese/Cell cycle control phosphatase"/>
    <property type="match status" value="1"/>
</dbReference>
<dbReference type="Gene3D" id="3.40.250.10">
    <property type="entry name" value="Rhodanese-like domain"/>
    <property type="match status" value="1"/>
</dbReference>
<dbReference type="KEGG" id="reb:XU06_09765"/>
<accession>A0A0C2WFW8</accession>
<dbReference type="RefSeq" id="WP_019747641.1">
    <property type="nucleotide sequence ID" value="NZ_BHXB01000001.1"/>
</dbReference>
<reference evidence="1 2" key="1">
    <citation type="journal article" date="2017" name="Poromechanics V (2013)">
        <title>Genomic Characterization of the Arsenic-Tolerant Actinobacterium, &lt;i&gt;Rhodococcus erythropolis&lt;/i&gt; S43.</title>
        <authorList>
            <person name="Retamal-Morales G."/>
            <person name="Mehnert M."/>
            <person name="Schwabe R."/>
            <person name="Tischler D."/>
            <person name="Schloemann M."/>
            <person name="Levican G.J."/>
        </authorList>
    </citation>
    <scope>NUCLEOTIDE SEQUENCE [LARGE SCALE GENOMIC DNA]</scope>
    <source>
        <strain evidence="1 2">S43</strain>
    </source>
</reference>
<dbReference type="OMA" id="PYTIICY"/>
<name>A0A0C2WFW8_RHOER</name>
<dbReference type="AlphaFoldDB" id="A0A0C2WFW8"/>
<protein>
    <submittedName>
        <fullName evidence="1">Sulfurtransferase</fullName>
    </submittedName>
</protein>
<dbReference type="InterPro" id="IPR001763">
    <property type="entry name" value="Rhodanese-like_dom"/>
</dbReference>
<comment type="caution">
    <text evidence="1">The sequence shown here is derived from an EMBL/GenBank/DDBJ whole genome shotgun (WGS) entry which is preliminary data.</text>
</comment>
<dbReference type="PANTHER" id="PTHR43031">
    <property type="entry name" value="FAD-DEPENDENT OXIDOREDUCTASE"/>
    <property type="match status" value="1"/>
</dbReference>
<evidence type="ECO:0000313" key="2">
    <source>
        <dbReference type="Proteomes" id="UP000325576"/>
    </source>
</evidence>
<organism evidence="1 2">
    <name type="scientific">Rhodococcus erythropolis</name>
    <name type="common">Arthrobacter picolinophilus</name>
    <dbReference type="NCBI Taxonomy" id="1833"/>
    <lineage>
        <taxon>Bacteria</taxon>
        <taxon>Bacillati</taxon>
        <taxon>Actinomycetota</taxon>
        <taxon>Actinomycetes</taxon>
        <taxon>Mycobacteriales</taxon>
        <taxon>Nocardiaceae</taxon>
        <taxon>Rhodococcus</taxon>
        <taxon>Rhodococcus erythropolis group</taxon>
    </lineage>
</organism>
<dbReference type="SMART" id="SM00450">
    <property type="entry name" value="RHOD"/>
    <property type="match status" value="1"/>
</dbReference>
<dbReference type="InterPro" id="IPR050229">
    <property type="entry name" value="GlpE_sulfurtransferase"/>
</dbReference>
<dbReference type="CDD" id="cd00158">
    <property type="entry name" value="RHOD"/>
    <property type="match status" value="1"/>
</dbReference>
<sequence length="102" mass="10718">MLEVDLNALDTALAAGEPLIDVREPDEFAQVRVPGAALIPLSEFVSRVGEIPDAETVYIICAVGGRSLQAAEYLQARGINAVSVAGGTMAWYQSGRQVETGA</sequence>
<dbReference type="PANTHER" id="PTHR43031:SF1">
    <property type="entry name" value="PYRIDINE NUCLEOTIDE-DISULPHIDE OXIDOREDUCTASE"/>
    <property type="match status" value="1"/>
</dbReference>
<dbReference type="PROSITE" id="PS50206">
    <property type="entry name" value="RHODANESE_3"/>
    <property type="match status" value="1"/>
</dbReference>
<evidence type="ECO:0000313" key="1">
    <source>
        <dbReference type="EMBL" id="KAB2583939.1"/>
    </source>
</evidence>
<dbReference type="GO" id="GO:0016740">
    <property type="term" value="F:transferase activity"/>
    <property type="evidence" value="ECO:0007669"/>
    <property type="project" value="UniProtKB-KW"/>
</dbReference>
<gene>
    <name evidence="1" type="ORF">BS297_18035</name>
</gene>